<dbReference type="Gene3D" id="1.25.40.10">
    <property type="entry name" value="Tetratricopeptide repeat domain"/>
    <property type="match status" value="1"/>
</dbReference>
<dbReference type="InterPro" id="IPR011990">
    <property type="entry name" value="TPR-like_helical_dom_sf"/>
</dbReference>
<dbReference type="AlphaFoldDB" id="A0AAE0D5Y4"/>
<comment type="caution">
    <text evidence="3">The sequence shown here is derived from an EMBL/GenBank/DDBJ whole genome shotgun (WGS) entry which is preliminary data.</text>
</comment>
<evidence type="ECO:0000259" key="2">
    <source>
        <dbReference type="PROSITE" id="PS50280"/>
    </source>
</evidence>
<dbReference type="SUPFAM" id="SSF82199">
    <property type="entry name" value="SET domain"/>
    <property type="match status" value="1"/>
</dbReference>
<dbReference type="PANTHER" id="PTHR47643:SF2">
    <property type="entry name" value="TPR DOMAIN PROTEIN (AFU_ORTHOLOGUE AFUA_5G12710)"/>
    <property type="match status" value="1"/>
</dbReference>
<dbReference type="EMBL" id="VYYT01000256">
    <property type="protein sequence ID" value="KAK2752056.1"/>
    <property type="molecule type" value="Genomic_DNA"/>
</dbReference>
<evidence type="ECO:0000256" key="1">
    <source>
        <dbReference type="SAM" id="Coils"/>
    </source>
</evidence>
<dbReference type="Proteomes" id="UP001281614">
    <property type="component" value="Unassembled WGS sequence"/>
</dbReference>
<dbReference type="Gene3D" id="2.170.270.10">
    <property type="entry name" value="SET domain"/>
    <property type="match status" value="1"/>
</dbReference>
<sequence length="737" mass="82507">MDTKDVSESSEMADKFRQIFDAAERSYNRLGEIPRDYLPTSLMVSQFNATKSAREDLGGMTHMITTTVPPAYPPCTRPVRALAPMPISKMRLHEHHRGKFVIVRTLTMTDRFNAITVIAEDEEGTAVMLQLYNQPEETTVKADDVLPQGSVCVIKEPFFKDTSGGQYSLRVDHIGDIVILPSNDTRVPEAWRSPRSIGGSSEQTRLQGNAAVAKQDWGTAERLYSEALLLAATFEEQQAALLNRSLTNLRLDRPEKALDDAFRARCGGNPTEKGLFREAKAHYAMEQFRVAEGKLVQVLDLNADNRDAKNELKKTRLRLHEMQTGEYAWNQMYKQAKATPPIIDCATYSAPVEVRASPGRGNGLFTTKPVKAGDLLLCEKAFAYCYADEDDPMGQKNIKVLVNISTKRMSMGGQANLVSSIVQKLHHNPRMMPRFMDLHRGGYRAAKPAEGEDRPVDTFLVERTISLNCFGAPRTTFANIPRIGDKVRAGHTTCGIWTIASHINHSCFENCCRSFIGDVMIVRASRDMPAGTELVFCYQSPETGDDYKATQKRLSSWGFTCDCELCLDKKATPKAVFLKRKALREDLIQAITGCGVRTSPAQERKCLRILGELDQCYPSHEGAPRLEHWDAYVALSRCSLQRGKMRETLERAIKALEAKGFILDNTSLEDIRKGSKPAIRRWGDVCSYTPNAFLPMSRAYEVLAPQFYKWAKDQARTAHVIYAGEGETAGTLYEDLK</sequence>
<dbReference type="InterPro" id="IPR053209">
    <property type="entry name" value="Gramillin-biosynth_MTr"/>
</dbReference>
<feature type="domain" description="SET" evidence="2">
    <location>
        <begin position="350"/>
        <end position="539"/>
    </location>
</feature>
<accession>A0AAE0D5Y4</accession>
<keyword evidence="1" id="KW-0175">Coiled coil</keyword>
<dbReference type="InterPro" id="IPR046341">
    <property type="entry name" value="SET_dom_sf"/>
</dbReference>
<dbReference type="Pfam" id="PF00856">
    <property type="entry name" value="SET"/>
    <property type="match status" value="1"/>
</dbReference>
<evidence type="ECO:0000313" key="4">
    <source>
        <dbReference type="Proteomes" id="UP001281614"/>
    </source>
</evidence>
<dbReference type="SMART" id="SM00317">
    <property type="entry name" value="SET"/>
    <property type="match status" value="1"/>
</dbReference>
<evidence type="ECO:0000313" key="3">
    <source>
        <dbReference type="EMBL" id="KAK2752056.1"/>
    </source>
</evidence>
<protein>
    <submittedName>
        <fullName evidence="3">TPR domain-containing protein</fullName>
    </submittedName>
</protein>
<dbReference type="InterPro" id="IPR001214">
    <property type="entry name" value="SET_dom"/>
</dbReference>
<keyword evidence="4" id="KW-1185">Reference proteome</keyword>
<organism evidence="3 4">
    <name type="scientific">Colletotrichum kahawae</name>
    <name type="common">Coffee berry disease fungus</name>
    <dbReference type="NCBI Taxonomy" id="34407"/>
    <lineage>
        <taxon>Eukaryota</taxon>
        <taxon>Fungi</taxon>
        <taxon>Dikarya</taxon>
        <taxon>Ascomycota</taxon>
        <taxon>Pezizomycotina</taxon>
        <taxon>Sordariomycetes</taxon>
        <taxon>Hypocreomycetidae</taxon>
        <taxon>Glomerellales</taxon>
        <taxon>Glomerellaceae</taxon>
        <taxon>Colletotrichum</taxon>
        <taxon>Colletotrichum gloeosporioides species complex</taxon>
    </lineage>
</organism>
<dbReference type="PROSITE" id="PS50280">
    <property type="entry name" value="SET"/>
    <property type="match status" value="1"/>
</dbReference>
<name>A0AAE0D5Y4_COLKA</name>
<reference evidence="3" key="1">
    <citation type="submission" date="2023-02" db="EMBL/GenBank/DDBJ databases">
        <title>Colletotrichum kahawae CIFC_Que2 genome sequencing and assembly.</title>
        <authorList>
            <person name="Baroncelli R."/>
        </authorList>
    </citation>
    <scope>NUCLEOTIDE SEQUENCE</scope>
    <source>
        <strain evidence="3">CIFC_Que2</strain>
    </source>
</reference>
<dbReference type="PANTHER" id="PTHR47643">
    <property type="entry name" value="TPR DOMAIN PROTEIN (AFU_ORTHOLOGUE AFUA_5G12710)"/>
    <property type="match status" value="1"/>
</dbReference>
<gene>
    <name evidence="3" type="ORF">CKAH01_06342</name>
</gene>
<feature type="coiled-coil region" evidence="1">
    <location>
        <begin position="298"/>
        <end position="325"/>
    </location>
</feature>
<dbReference type="SUPFAM" id="SSF48452">
    <property type="entry name" value="TPR-like"/>
    <property type="match status" value="1"/>
</dbReference>
<proteinExistence type="predicted"/>